<evidence type="ECO:0000313" key="1">
    <source>
        <dbReference type="EMBL" id="ANB40927.1"/>
    </source>
</evidence>
<organism evidence="1 2">
    <name type="scientific">Flavobacterium phage 2A</name>
    <dbReference type="NCBI Taxonomy" id="1792273"/>
    <lineage>
        <taxon>Viruses</taxon>
        <taxon>Duplodnaviria</taxon>
        <taxon>Heunggongvirae</taxon>
        <taxon>Uroviricota</taxon>
        <taxon>Caudoviricetes</taxon>
        <taxon>Duneviridae</taxon>
        <taxon>Unahavirus</taxon>
        <taxon>Unahavirus uv2A</taxon>
    </lineage>
</organism>
<evidence type="ECO:0000313" key="2">
    <source>
        <dbReference type="Proteomes" id="UP000202917"/>
    </source>
</evidence>
<name>A0A1B0WM25_9CAUD</name>
<keyword evidence="2" id="KW-1185">Reference proteome</keyword>
<proteinExistence type="predicted"/>
<dbReference type="GeneID" id="30308760"/>
<dbReference type="Proteomes" id="UP000202917">
    <property type="component" value="Segment"/>
</dbReference>
<protein>
    <submittedName>
        <fullName evidence="1">Uncharacterized protein</fullName>
    </submittedName>
</protein>
<accession>A0A1B0WM25</accession>
<dbReference type="RefSeq" id="YP_009322888.1">
    <property type="nucleotide sequence ID" value="NC_031926.1"/>
</dbReference>
<dbReference type="EMBL" id="KU599887">
    <property type="protein sequence ID" value="ANB40927.1"/>
    <property type="molecule type" value="Genomic_DNA"/>
</dbReference>
<dbReference type="OrthoDB" id="13694at10239"/>
<dbReference type="KEGG" id="vg:30308760"/>
<reference evidence="1 2" key="1">
    <citation type="submission" date="2016-01" db="EMBL/GenBank/DDBJ databases">
        <title>Molecular aspects and genomic diversity of bacteriophages-specific to fish pathogen Flavobacterium psychrophilum.</title>
        <authorList>
            <person name="Castillo D."/>
            <person name="Middelboe M."/>
        </authorList>
    </citation>
    <scope>NUCLEOTIDE SEQUENCE [LARGE SCALE GENOMIC DNA]</scope>
</reference>
<sequence length="135" mass="15489">MSAQTAEQKKTENEKRVIIAQIAKPTEEVKKASILATIEKFKPEPPKTAEERILRKDQFDALTRRYLHLKEKSNDLKMFEAGNDKNSCSITFKNGQDFKFEIKNINVIEKLCKGAQEELSILLTEAESEVLTFQI</sequence>